<proteinExistence type="predicted"/>
<dbReference type="AlphaFoldDB" id="A0A7S2MDU2"/>
<sequence length="103" mass="11292">MYRPKPFTYSGMDAIAGVHPGNAKASSVVLRTDAVVLVTVEDKGDVLPNGSVIASGVVLAMTSASMQKGVHRLEEKGRKNLSGWWFGYLAILRRVLWYHSRMS</sequence>
<gene>
    <name evidence="1" type="ORF">HTAM1171_LOCUS2851</name>
</gene>
<accession>A0A7S2MDU2</accession>
<organism evidence="1">
    <name type="scientific">Helicotheca tamesis</name>
    <dbReference type="NCBI Taxonomy" id="374047"/>
    <lineage>
        <taxon>Eukaryota</taxon>
        <taxon>Sar</taxon>
        <taxon>Stramenopiles</taxon>
        <taxon>Ochrophyta</taxon>
        <taxon>Bacillariophyta</taxon>
        <taxon>Mediophyceae</taxon>
        <taxon>Lithodesmiophycidae</taxon>
        <taxon>Lithodesmiales</taxon>
        <taxon>Lithodesmiaceae</taxon>
        <taxon>Helicotheca</taxon>
    </lineage>
</organism>
<dbReference type="EMBL" id="HBGV01004737">
    <property type="protein sequence ID" value="CAD9477550.1"/>
    <property type="molecule type" value="Transcribed_RNA"/>
</dbReference>
<reference evidence="1" key="1">
    <citation type="submission" date="2021-01" db="EMBL/GenBank/DDBJ databases">
        <authorList>
            <person name="Corre E."/>
            <person name="Pelletier E."/>
            <person name="Niang G."/>
            <person name="Scheremetjew M."/>
            <person name="Finn R."/>
            <person name="Kale V."/>
            <person name="Holt S."/>
            <person name="Cochrane G."/>
            <person name="Meng A."/>
            <person name="Brown T."/>
            <person name="Cohen L."/>
        </authorList>
    </citation>
    <scope>NUCLEOTIDE SEQUENCE</scope>
    <source>
        <strain evidence="1">CCMP826</strain>
    </source>
</reference>
<protein>
    <submittedName>
        <fullName evidence="1">Uncharacterized protein</fullName>
    </submittedName>
</protein>
<evidence type="ECO:0000313" key="1">
    <source>
        <dbReference type="EMBL" id="CAD9477550.1"/>
    </source>
</evidence>
<name>A0A7S2MDU2_9STRA</name>